<dbReference type="EMBL" id="LODT01000021">
    <property type="protein sequence ID" value="KYQ96879.1"/>
    <property type="molecule type" value="Genomic_DNA"/>
</dbReference>
<dbReference type="GO" id="GO:0016020">
    <property type="term" value="C:membrane"/>
    <property type="evidence" value="ECO:0007669"/>
    <property type="project" value="UniProtKB-SubCell"/>
</dbReference>
<dbReference type="InterPro" id="IPR011701">
    <property type="entry name" value="MFS"/>
</dbReference>
<proteinExistence type="predicted"/>
<evidence type="ECO:0000256" key="11">
    <source>
        <dbReference type="ARBA" id="ARBA00044903"/>
    </source>
</evidence>
<feature type="transmembrane region" description="Helical" evidence="19">
    <location>
        <begin position="350"/>
        <end position="375"/>
    </location>
</feature>
<feature type="transmembrane region" description="Helical" evidence="19">
    <location>
        <begin position="125"/>
        <end position="147"/>
    </location>
</feature>
<evidence type="ECO:0000256" key="17">
    <source>
        <dbReference type="ARBA" id="ARBA00045709"/>
    </source>
</evidence>
<evidence type="ECO:0000313" key="22">
    <source>
        <dbReference type="Proteomes" id="UP000076078"/>
    </source>
</evidence>
<dbReference type="SUPFAM" id="SSF103473">
    <property type="entry name" value="MFS general substrate transporter"/>
    <property type="match status" value="1"/>
</dbReference>
<evidence type="ECO:0000259" key="20">
    <source>
        <dbReference type="PROSITE" id="PS50850"/>
    </source>
</evidence>
<comment type="catalytic activity">
    <reaction evidence="6">
        <text>L-lysyl-L-alpha-amino acid(out) = L-lysyl-L-alpha-amino acid(in)</text>
        <dbReference type="Rhea" id="RHEA:79387"/>
        <dbReference type="ChEBI" id="CHEBI:229965"/>
    </reaction>
</comment>
<evidence type="ECO:0000256" key="10">
    <source>
        <dbReference type="ARBA" id="ARBA00044900"/>
    </source>
</evidence>
<keyword evidence="22" id="KW-1185">Reference proteome</keyword>
<evidence type="ECO:0000256" key="3">
    <source>
        <dbReference type="ARBA" id="ARBA00044878"/>
    </source>
</evidence>
<evidence type="ECO:0000256" key="8">
    <source>
        <dbReference type="ARBA" id="ARBA00044898"/>
    </source>
</evidence>
<feature type="transmembrane region" description="Helical" evidence="19">
    <location>
        <begin position="87"/>
        <end position="105"/>
    </location>
</feature>
<evidence type="ECO:0000256" key="7">
    <source>
        <dbReference type="ARBA" id="ARBA00044893"/>
    </source>
</evidence>
<accession>A0A151ZSH0</accession>
<dbReference type="InParanoid" id="A0A151ZSH0"/>
<evidence type="ECO:0000256" key="13">
    <source>
        <dbReference type="ARBA" id="ARBA00044919"/>
    </source>
</evidence>
<evidence type="ECO:0000256" key="14">
    <source>
        <dbReference type="ARBA" id="ARBA00044924"/>
    </source>
</evidence>
<comment type="caution">
    <text evidence="21">The sequence shown here is derived from an EMBL/GenBank/DDBJ whole genome shotgun (WGS) entry which is preliminary data.</text>
</comment>
<evidence type="ECO:0000256" key="2">
    <source>
        <dbReference type="ARBA" id="ARBA00044876"/>
    </source>
</evidence>
<dbReference type="AlphaFoldDB" id="A0A151ZSH0"/>
<keyword evidence="19" id="KW-1133">Transmembrane helix</keyword>
<keyword evidence="19" id="KW-0812">Transmembrane</keyword>
<dbReference type="InterPro" id="IPR052187">
    <property type="entry name" value="MFSD1"/>
</dbReference>
<evidence type="ECO:0000256" key="19">
    <source>
        <dbReference type="SAM" id="Phobius"/>
    </source>
</evidence>
<evidence type="ECO:0000256" key="18">
    <source>
        <dbReference type="ARBA" id="ARBA00046376"/>
    </source>
</evidence>
<dbReference type="Pfam" id="PF07690">
    <property type="entry name" value="MFS_1"/>
    <property type="match status" value="2"/>
</dbReference>
<comment type="catalytic activity">
    <reaction evidence="14">
        <text>L-lysyl-glycine(out) = L-lysyl-glycine(in)</text>
        <dbReference type="Rhea" id="RHEA:79407"/>
        <dbReference type="ChEBI" id="CHEBI:191202"/>
    </reaction>
</comment>
<comment type="catalytic activity">
    <reaction evidence="8">
        <text>L-aspartyl-L-lysine(out) = L-aspartyl-L-lysine(in)</text>
        <dbReference type="Rhea" id="RHEA:79411"/>
        <dbReference type="ChEBI" id="CHEBI:229953"/>
    </reaction>
</comment>
<dbReference type="PANTHER" id="PTHR23512">
    <property type="entry name" value="MAJOR FACILITATOR SUPERFAMILY DOMAIN-CONTAINING PROTEIN 1"/>
    <property type="match status" value="1"/>
</dbReference>
<feature type="transmembrane region" description="Helical" evidence="19">
    <location>
        <begin position="440"/>
        <end position="465"/>
    </location>
</feature>
<evidence type="ECO:0000256" key="1">
    <source>
        <dbReference type="ARBA" id="ARBA00004141"/>
    </source>
</evidence>
<dbReference type="PROSITE" id="PS50850">
    <property type="entry name" value="MFS"/>
    <property type="match status" value="1"/>
</dbReference>
<dbReference type="PANTHER" id="PTHR23512:SF4">
    <property type="entry name" value="MAJOR FACILITATOR SUPERFAMILY (MFS) PROFILE DOMAIN-CONTAINING PROTEIN"/>
    <property type="match status" value="1"/>
</dbReference>
<gene>
    <name evidence="21" type="ORF">DLAC_04191</name>
</gene>
<feature type="transmembrane region" description="Helical" evidence="19">
    <location>
        <begin position="415"/>
        <end position="434"/>
    </location>
</feature>
<sequence>MLDYIESNVNYEVDEKNIDSCGNGSNSIIPIHLIKQSSSSLNLIEYSEEGTLSKDSPELKPHSLNHLNRDTISDGVPHDLTYYLKSCLLIFLISNLGYSTFFSYTSPEALSHTFYERFQITANQFGSLFTIYAAPNTVMVFLSGVVIDMVGASRVSLVLTLIVTLSTLVGALSVPNFTVMLVSRFLLGFAGESLVACSNTIMSKTFPSRHLPICIGMLVGWIYSANLLSLLLLPALNKSIGFRWSLWVIFFVAALGLSLNIIYLLCKNKLVKIDKTSQVILLENLKNGVEKDGANADEDMVIEEEFNDNSSNVSSTSSLTPTLSIRVIVRKCLSILSQFKEIIIQIPARMWVIIGIVFFGYIGLFGLAIIGPSFLGEKYGFNEQTAALILSSETICSAVFSPICGILIGRFSKKIPILMFSVILMALGLLLLVTTNVFPLYWIIIIGIGYAILNTTVVSSLPLFIPDSILGTCYGLVGTSYNMGLVVFPTILGTLRESSGSYTLSFYVLVASCTMTAFLIALLKIFDLKSPIETRLDVPSTLFKSLQNEKNKSGNKPTSYSHH</sequence>
<comment type="catalytic activity">
    <reaction evidence="4">
        <text>L-alpha-aminoacyl-L-arginine(out) = L-alpha-aminoacyl-L-arginine(in)</text>
        <dbReference type="Rhea" id="RHEA:79367"/>
        <dbReference type="ChEBI" id="CHEBI:229968"/>
    </reaction>
</comment>
<feature type="transmembrane region" description="Helical" evidence="19">
    <location>
        <begin position="387"/>
        <end position="408"/>
    </location>
</feature>
<protein>
    <recommendedName>
        <fullName evidence="15">Lysosomal dipeptide transporter MFSD1</fullName>
    </recommendedName>
    <alternativeName>
        <fullName evidence="16">Major facilitator superfamily domain-containing protein 1</fullName>
    </alternativeName>
</protein>
<comment type="catalytic activity">
    <reaction evidence="11">
        <text>L-arginyl-glycine(out) = L-arginyl-glycine(in)</text>
        <dbReference type="Rhea" id="RHEA:79391"/>
        <dbReference type="ChEBI" id="CHEBI:229955"/>
    </reaction>
</comment>
<comment type="subcellular location">
    <subcellularLocation>
        <location evidence="1">Membrane</location>
        <topology evidence="1">Multi-pass membrane protein</topology>
    </subcellularLocation>
</comment>
<evidence type="ECO:0000256" key="6">
    <source>
        <dbReference type="ARBA" id="ARBA00044891"/>
    </source>
</evidence>
<feature type="transmembrane region" description="Helical" evidence="19">
    <location>
        <begin position="213"/>
        <end position="232"/>
    </location>
</feature>
<feature type="transmembrane region" description="Helical" evidence="19">
    <location>
        <begin position="244"/>
        <end position="266"/>
    </location>
</feature>
<evidence type="ECO:0000256" key="12">
    <source>
        <dbReference type="ARBA" id="ARBA00044912"/>
    </source>
</evidence>
<evidence type="ECO:0000256" key="15">
    <source>
        <dbReference type="ARBA" id="ARBA00044985"/>
    </source>
</evidence>
<evidence type="ECO:0000256" key="4">
    <source>
        <dbReference type="ARBA" id="ARBA00044881"/>
    </source>
</evidence>
<comment type="catalytic activity">
    <reaction evidence="2">
        <text>L-lysyl-L-alanine(out) = L-lysyl-L-alanine(in)</text>
        <dbReference type="Rhea" id="RHEA:79399"/>
        <dbReference type="ChEBI" id="CHEBI:229954"/>
    </reaction>
</comment>
<comment type="catalytic activity">
    <reaction evidence="12">
        <text>L-histidyl-L-alpha-amino acid(out) = L-histidyl-L-alpha-amino acid(in)</text>
        <dbReference type="Rhea" id="RHEA:79379"/>
        <dbReference type="ChEBI" id="CHEBI:229964"/>
    </reaction>
</comment>
<dbReference type="OrthoDB" id="424834at2759"/>
<evidence type="ECO:0000256" key="9">
    <source>
        <dbReference type="ARBA" id="ARBA00044899"/>
    </source>
</evidence>
<dbReference type="Gene3D" id="1.20.1250.20">
    <property type="entry name" value="MFS general substrate transporter like domains"/>
    <property type="match status" value="2"/>
</dbReference>
<comment type="catalytic activity">
    <reaction evidence="9">
        <text>L-arginyl-L-alpha-amino acid(out) = L-arginyl-L-alpha-amino acid(in)</text>
        <dbReference type="Rhea" id="RHEA:79371"/>
        <dbReference type="ChEBI" id="CHEBI:84315"/>
    </reaction>
</comment>
<dbReference type="InterPro" id="IPR036259">
    <property type="entry name" value="MFS_trans_sf"/>
</dbReference>
<feature type="transmembrane region" description="Helical" evidence="19">
    <location>
        <begin position="504"/>
        <end position="526"/>
    </location>
</feature>
<dbReference type="InterPro" id="IPR020846">
    <property type="entry name" value="MFS_dom"/>
</dbReference>
<keyword evidence="19" id="KW-0472">Membrane</keyword>
<dbReference type="FunCoup" id="A0A151ZSH0">
    <property type="interactions" value="1"/>
</dbReference>
<feature type="transmembrane region" description="Helical" evidence="19">
    <location>
        <begin position="472"/>
        <end position="492"/>
    </location>
</feature>
<comment type="catalytic activity">
    <reaction evidence="13">
        <text>L-alanyl-L-lysine(out) = L-alanyl-L-lysine(in)</text>
        <dbReference type="Rhea" id="RHEA:79415"/>
        <dbReference type="ChEBI" id="CHEBI:192470"/>
    </reaction>
</comment>
<dbReference type="Proteomes" id="UP000076078">
    <property type="component" value="Unassembled WGS sequence"/>
</dbReference>
<comment type="catalytic activity">
    <reaction evidence="10">
        <text>L-lysyl-L-lysine(out) = L-lysyl-L-lysine(in)</text>
        <dbReference type="Rhea" id="RHEA:79403"/>
        <dbReference type="ChEBI" id="CHEBI:229956"/>
    </reaction>
</comment>
<feature type="domain" description="Major facilitator superfamily (MFS) profile" evidence="20">
    <location>
        <begin position="83"/>
        <end position="529"/>
    </location>
</feature>
<comment type="catalytic activity">
    <reaction evidence="7">
        <text>L-alpha-aminoacyl-L-lysine(out) = L-alpha-aminoacyl-L-lysine(in)</text>
        <dbReference type="Rhea" id="RHEA:79383"/>
        <dbReference type="ChEBI" id="CHEBI:229966"/>
    </reaction>
</comment>
<reference evidence="21 22" key="1">
    <citation type="submission" date="2015-12" db="EMBL/GenBank/DDBJ databases">
        <title>Dictyostelia acquired genes for synthesis and detection of signals that induce cell-type specialization by lateral gene transfer from prokaryotes.</title>
        <authorList>
            <person name="Gloeckner G."/>
            <person name="Schaap P."/>
        </authorList>
    </citation>
    <scope>NUCLEOTIDE SEQUENCE [LARGE SCALE GENOMIC DNA]</scope>
    <source>
        <strain evidence="21 22">TK</strain>
    </source>
</reference>
<evidence type="ECO:0000256" key="16">
    <source>
        <dbReference type="ARBA" id="ARBA00045018"/>
    </source>
</evidence>
<comment type="function">
    <text evidence="17">Lysosomal dipeptide uniporter that selectively exports lysine, arginine or histidine-containing dipeptides with a net positive charge from the lysosome lumen into the cytosol. Could play a role in a specific type of protein O-glycosylation indirectly regulating macrophages migration and tissue invasion. Also essential for liver homeostasis.</text>
</comment>
<comment type="catalytic activity">
    <reaction evidence="5">
        <text>L-alpha-aminoacyl-L-histidine(out) = L-alpha-aminoacyl-L-histidine(in)</text>
        <dbReference type="Rhea" id="RHEA:79375"/>
        <dbReference type="ChEBI" id="CHEBI:229967"/>
    </reaction>
</comment>
<dbReference type="STRING" id="361077.A0A151ZSH0"/>
<comment type="subunit">
    <text evidence="18">Homodimer. Interacts with lysosomal protein GLMP (via lumenal domain); the interaction starts while both proteins are still in the endoplasmic reticulum and is required for stabilization of MFSD1 in lysosomes but has no direct effect on its targeting to lysosomes or transporter activity.</text>
</comment>
<dbReference type="OMA" id="VEPTTCE"/>
<dbReference type="GO" id="GO:0022857">
    <property type="term" value="F:transmembrane transporter activity"/>
    <property type="evidence" value="ECO:0007669"/>
    <property type="project" value="InterPro"/>
</dbReference>
<organism evidence="21 22">
    <name type="scientific">Tieghemostelium lacteum</name>
    <name type="common">Slime mold</name>
    <name type="synonym">Dictyostelium lacteum</name>
    <dbReference type="NCBI Taxonomy" id="361077"/>
    <lineage>
        <taxon>Eukaryota</taxon>
        <taxon>Amoebozoa</taxon>
        <taxon>Evosea</taxon>
        <taxon>Eumycetozoa</taxon>
        <taxon>Dictyostelia</taxon>
        <taxon>Dictyosteliales</taxon>
        <taxon>Raperosteliaceae</taxon>
        <taxon>Tieghemostelium</taxon>
    </lineage>
</organism>
<evidence type="ECO:0000313" key="21">
    <source>
        <dbReference type="EMBL" id="KYQ96879.1"/>
    </source>
</evidence>
<comment type="catalytic activity">
    <reaction evidence="3">
        <text>L-histidyl-glycine(out) = L-histidyl-glycine(in)</text>
        <dbReference type="Rhea" id="RHEA:79395"/>
        <dbReference type="ChEBI" id="CHEBI:229957"/>
    </reaction>
</comment>
<feature type="transmembrane region" description="Helical" evidence="19">
    <location>
        <begin position="154"/>
        <end position="175"/>
    </location>
</feature>
<evidence type="ECO:0000256" key="5">
    <source>
        <dbReference type="ARBA" id="ARBA00044884"/>
    </source>
</evidence>
<name>A0A151ZSH0_TIELA</name>